<keyword evidence="2" id="KW-0812">Transmembrane</keyword>
<feature type="domain" description="VWFA" evidence="3">
    <location>
        <begin position="326"/>
        <end position="564"/>
    </location>
</feature>
<feature type="region of interest" description="Disordered" evidence="1">
    <location>
        <begin position="278"/>
        <end position="300"/>
    </location>
</feature>
<dbReference type="Gene3D" id="3.40.50.410">
    <property type="entry name" value="von Willebrand factor, type A domain"/>
    <property type="match status" value="1"/>
</dbReference>
<dbReference type="InterPro" id="IPR002035">
    <property type="entry name" value="VWF_A"/>
</dbReference>
<feature type="transmembrane region" description="Helical" evidence="2">
    <location>
        <begin position="18"/>
        <end position="38"/>
    </location>
</feature>
<dbReference type="InterPro" id="IPR051266">
    <property type="entry name" value="CLCR"/>
</dbReference>
<reference evidence="4 5" key="1">
    <citation type="submission" date="2019-02" db="EMBL/GenBank/DDBJ databases">
        <title>Deep-cultivation of Planctomycetes and their phenomic and genomic characterization uncovers novel biology.</title>
        <authorList>
            <person name="Wiegand S."/>
            <person name="Jogler M."/>
            <person name="Boedeker C."/>
            <person name="Pinto D."/>
            <person name="Vollmers J."/>
            <person name="Rivas-Marin E."/>
            <person name="Kohn T."/>
            <person name="Peeters S.H."/>
            <person name="Heuer A."/>
            <person name="Rast P."/>
            <person name="Oberbeckmann S."/>
            <person name="Bunk B."/>
            <person name="Jeske O."/>
            <person name="Meyerdierks A."/>
            <person name="Storesund J.E."/>
            <person name="Kallscheuer N."/>
            <person name="Luecker S."/>
            <person name="Lage O.M."/>
            <person name="Pohl T."/>
            <person name="Merkel B.J."/>
            <person name="Hornburger P."/>
            <person name="Mueller R.-W."/>
            <person name="Bruemmer F."/>
            <person name="Labrenz M."/>
            <person name="Spormann A.M."/>
            <person name="Op den Camp H."/>
            <person name="Overmann J."/>
            <person name="Amann R."/>
            <person name="Jetten M.S.M."/>
            <person name="Mascher T."/>
            <person name="Medema M.H."/>
            <person name="Devos D.P."/>
            <person name="Kaster A.-K."/>
            <person name="Ovreas L."/>
            <person name="Rohde M."/>
            <person name="Galperin M.Y."/>
            <person name="Jogler C."/>
        </authorList>
    </citation>
    <scope>NUCLEOTIDE SEQUENCE [LARGE SCALE GENOMIC DNA]</scope>
    <source>
        <strain evidence="4 5">Pla175</strain>
    </source>
</reference>
<protein>
    <submittedName>
        <fullName evidence="4">von Willebrand factor type A domain protein</fullName>
    </submittedName>
</protein>
<dbReference type="RefSeq" id="WP_145281168.1">
    <property type="nucleotide sequence ID" value="NZ_CP036291.1"/>
</dbReference>
<keyword evidence="2" id="KW-1133">Transmembrane helix</keyword>
<dbReference type="Proteomes" id="UP000317429">
    <property type="component" value="Chromosome"/>
</dbReference>
<dbReference type="EMBL" id="CP036291">
    <property type="protein sequence ID" value="QDU87226.1"/>
    <property type="molecule type" value="Genomic_DNA"/>
</dbReference>
<dbReference type="OrthoDB" id="226477at2"/>
<dbReference type="KEGG" id="pnd:Pla175_05830"/>
<dbReference type="SMART" id="SM00327">
    <property type="entry name" value="VWA"/>
    <property type="match status" value="1"/>
</dbReference>
<evidence type="ECO:0000313" key="5">
    <source>
        <dbReference type="Proteomes" id="UP000317429"/>
    </source>
</evidence>
<dbReference type="Pfam" id="PF13400">
    <property type="entry name" value="Tad"/>
    <property type="match status" value="1"/>
</dbReference>
<sequence>MKSLVQNRRRVPAPRRGVVIVLTGLLLVVIFAFVSLSIDSGRIVLTETQMQNAVDAASLAASQEITAAVYAAGQGQGSANIDANSDTVARARLMAADIAAANGVHVDADTDVFFGKRGYDFNTDSWVTQWNQSPFNVVKVVARRTDADLSSPNGELPLAFGWAVGRQSVPLQTTATSFVEARDMVLVLDFSGSMSDDTEISAFGRLGQSQVEASLDVMWDELRDSDARWPDKPSVQKWLPAFGGINSSVGTYINSSNTDYIYGQLKLGEKKSDGTLKYPYPQSGRYSDGSPKNFPTDSQSESRWKSYIDYVKSNGGTYKRKFGFRSLMNYIQQNNQMTWTESEDLWRTSHYPFTAVKNGASLFLNFLDELGYGDEIGVVSYGSYAVWEDSHQDGEVNLDLTSDPISDDYAAVDAIQRRHQAGHYDVYTNIGDGVLKARELLVGKESDANDTGHSRYGARPTIILMTDGNANRRPNNWSLPGSFQWKDWTDFDGNGTADYSTSDKNIQYAFWEVTKAAERGITVHTMAVGAGADRDFMRAAAFAGNGLFISVPGGSTIAEMEDQMLEAFGRIASKVPPAQLVYEMQSN</sequence>
<evidence type="ECO:0000256" key="2">
    <source>
        <dbReference type="SAM" id="Phobius"/>
    </source>
</evidence>
<dbReference type="PROSITE" id="PS50234">
    <property type="entry name" value="VWFA"/>
    <property type="match status" value="1"/>
</dbReference>
<dbReference type="InterPro" id="IPR036465">
    <property type="entry name" value="vWFA_dom_sf"/>
</dbReference>
<keyword evidence="5" id="KW-1185">Reference proteome</keyword>
<dbReference type="PANTHER" id="PTHR10579:SF43">
    <property type="entry name" value="ZINC FINGER (C3HC4-TYPE RING FINGER) FAMILY PROTEIN"/>
    <property type="match status" value="1"/>
</dbReference>
<keyword evidence="2" id="KW-0472">Membrane</keyword>
<name>A0A518D700_9BACT</name>
<organism evidence="4 5">
    <name type="scientific">Pirellulimonas nuda</name>
    <dbReference type="NCBI Taxonomy" id="2528009"/>
    <lineage>
        <taxon>Bacteria</taxon>
        <taxon>Pseudomonadati</taxon>
        <taxon>Planctomycetota</taxon>
        <taxon>Planctomycetia</taxon>
        <taxon>Pirellulales</taxon>
        <taxon>Lacipirellulaceae</taxon>
        <taxon>Pirellulimonas</taxon>
    </lineage>
</organism>
<dbReference type="AlphaFoldDB" id="A0A518D700"/>
<dbReference type="PANTHER" id="PTHR10579">
    <property type="entry name" value="CALCIUM-ACTIVATED CHLORIDE CHANNEL REGULATOR"/>
    <property type="match status" value="1"/>
</dbReference>
<dbReference type="CDD" id="cd00198">
    <property type="entry name" value="vWFA"/>
    <property type="match status" value="1"/>
</dbReference>
<dbReference type="InterPro" id="IPR028087">
    <property type="entry name" value="Tad_N"/>
</dbReference>
<evidence type="ECO:0000313" key="4">
    <source>
        <dbReference type="EMBL" id="QDU87226.1"/>
    </source>
</evidence>
<proteinExistence type="predicted"/>
<evidence type="ECO:0000256" key="1">
    <source>
        <dbReference type="SAM" id="MobiDB-lite"/>
    </source>
</evidence>
<dbReference type="SUPFAM" id="SSF53300">
    <property type="entry name" value="vWA-like"/>
    <property type="match status" value="1"/>
</dbReference>
<accession>A0A518D700</accession>
<gene>
    <name evidence="4" type="ORF">Pla175_05830</name>
</gene>
<evidence type="ECO:0000259" key="3">
    <source>
        <dbReference type="PROSITE" id="PS50234"/>
    </source>
</evidence>